<evidence type="ECO:0000256" key="1">
    <source>
        <dbReference type="SAM" id="MobiDB-lite"/>
    </source>
</evidence>
<dbReference type="KEGG" id="cpis:HS961_02650"/>
<feature type="compositionally biased region" description="Basic and acidic residues" evidence="1">
    <location>
        <begin position="114"/>
        <end position="123"/>
    </location>
</feature>
<evidence type="ECO:0000313" key="3">
    <source>
        <dbReference type="EMBL" id="QMV71822.1"/>
    </source>
</evidence>
<dbReference type="AlphaFoldDB" id="A0A7G5ECU7"/>
<evidence type="ECO:0008006" key="5">
    <source>
        <dbReference type="Google" id="ProtNLM"/>
    </source>
</evidence>
<keyword evidence="2" id="KW-0732">Signal</keyword>
<accession>A0A7G5ECU7</accession>
<dbReference type="RefSeq" id="WP_182326251.1">
    <property type="nucleotide sequence ID" value="NZ_CP058554.1"/>
</dbReference>
<feature type="chain" id="PRO_5028933589" description="Lipoprotein" evidence="2">
    <location>
        <begin position="24"/>
        <end position="123"/>
    </location>
</feature>
<sequence length="123" mass="12292">MPAIPTRLAALAAVVATASLLSACDERPGPMKPISGTVAASRQPLPDKPLFNAPIIDTHSVLPHAKADKHDPLPPAVPLASADDPKPSNGGTTPEGGSVNPSAGMGAVITDSKGAQHEADGKP</sequence>
<name>A0A7G5ECU7_9BURK</name>
<feature type="signal peptide" evidence="2">
    <location>
        <begin position="1"/>
        <end position="23"/>
    </location>
</feature>
<organism evidence="3 4">
    <name type="scientific">Comamonas piscis</name>
    <dbReference type="NCBI Taxonomy" id="1562974"/>
    <lineage>
        <taxon>Bacteria</taxon>
        <taxon>Pseudomonadati</taxon>
        <taxon>Pseudomonadota</taxon>
        <taxon>Betaproteobacteria</taxon>
        <taxon>Burkholderiales</taxon>
        <taxon>Comamonadaceae</taxon>
        <taxon>Comamonas</taxon>
    </lineage>
</organism>
<protein>
    <recommendedName>
        <fullName evidence="5">Lipoprotein</fullName>
    </recommendedName>
</protein>
<feature type="region of interest" description="Disordered" evidence="1">
    <location>
        <begin position="62"/>
        <end position="123"/>
    </location>
</feature>
<dbReference type="PROSITE" id="PS51257">
    <property type="entry name" value="PROKAR_LIPOPROTEIN"/>
    <property type="match status" value="1"/>
</dbReference>
<evidence type="ECO:0000256" key="2">
    <source>
        <dbReference type="SAM" id="SignalP"/>
    </source>
</evidence>
<keyword evidence="4" id="KW-1185">Reference proteome</keyword>
<evidence type="ECO:0000313" key="4">
    <source>
        <dbReference type="Proteomes" id="UP000515240"/>
    </source>
</evidence>
<gene>
    <name evidence="3" type="ORF">HS961_02650</name>
</gene>
<dbReference type="EMBL" id="CP058554">
    <property type="protein sequence ID" value="QMV71822.1"/>
    <property type="molecule type" value="Genomic_DNA"/>
</dbReference>
<proteinExistence type="predicted"/>
<reference evidence="3 4" key="1">
    <citation type="journal article" date="2020" name="G3 (Bethesda)">
        <title>CeMbio - The Caenorhabditis elegans Microbiome Resource.</title>
        <authorList>
            <person name="Dirksen P."/>
            <person name="Assie A."/>
            <person name="Zimmermann J."/>
            <person name="Zhang F."/>
            <person name="Tietje A.M."/>
            <person name="Marsh S.A."/>
            <person name="Felix M.A."/>
            <person name="Shapira M."/>
            <person name="Kaleta C."/>
            <person name="Schulenburg H."/>
            <person name="Samuel B."/>
        </authorList>
    </citation>
    <scope>NUCLEOTIDE SEQUENCE [LARGE SCALE GENOMIC DNA]</scope>
    <source>
        <strain evidence="3 4">BIGb0172</strain>
    </source>
</reference>
<dbReference type="Proteomes" id="UP000515240">
    <property type="component" value="Chromosome"/>
</dbReference>